<dbReference type="EMBL" id="CM023489">
    <property type="protein sequence ID" value="KAH6922532.1"/>
    <property type="molecule type" value="Genomic_DNA"/>
</dbReference>
<accession>A0ACB7RI90</accession>
<proteinExistence type="predicted"/>
<evidence type="ECO:0000313" key="1">
    <source>
        <dbReference type="EMBL" id="KAH6922532.1"/>
    </source>
</evidence>
<dbReference type="Proteomes" id="UP000821845">
    <property type="component" value="Chromosome 9"/>
</dbReference>
<comment type="caution">
    <text evidence="1">The sequence shown here is derived from an EMBL/GenBank/DDBJ whole genome shotgun (WGS) entry which is preliminary data.</text>
</comment>
<organism evidence="1 2">
    <name type="scientific">Hyalomma asiaticum</name>
    <name type="common">Tick</name>
    <dbReference type="NCBI Taxonomy" id="266040"/>
    <lineage>
        <taxon>Eukaryota</taxon>
        <taxon>Metazoa</taxon>
        <taxon>Ecdysozoa</taxon>
        <taxon>Arthropoda</taxon>
        <taxon>Chelicerata</taxon>
        <taxon>Arachnida</taxon>
        <taxon>Acari</taxon>
        <taxon>Parasitiformes</taxon>
        <taxon>Ixodida</taxon>
        <taxon>Ixodoidea</taxon>
        <taxon>Ixodidae</taxon>
        <taxon>Hyalomminae</taxon>
        <taxon>Hyalomma</taxon>
    </lineage>
</organism>
<evidence type="ECO:0000313" key="2">
    <source>
        <dbReference type="Proteomes" id="UP000821845"/>
    </source>
</evidence>
<keyword evidence="2" id="KW-1185">Reference proteome</keyword>
<gene>
    <name evidence="1" type="ORF">HPB50_015274</name>
</gene>
<reference evidence="1" key="1">
    <citation type="submission" date="2020-05" db="EMBL/GenBank/DDBJ databases">
        <title>Large-scale comparative analyses of tick genomes elucidate their genetic diversity and vector capacities.</title>
        <authorList>
            <person name="Jia N."/>
            <person name="Wang J."/>
            <person name="Shi W."/>
            <person name="Du L."/>
            <person name="Sun Y."/>
            <person name="Zhan W."/>
            <person name="Jiang J."/>
            <person name="Wang Q."/>
            <person name="Zhang B."/>
            <person name="Ji P."/>
            <person name="Sakyi L.B."/>
            <person name="Cui X."/>
            <person name="Yuan T."/>
            <person name="Jiang B."/>
            <person name="Yang W."/>
            <person name="Lam T.T.-Y."/>
            <person name="Chang Q."/>
            <person name="Ding S."/>
            <person name="Wang X."/>
            <person name="Zhu J."/>
            <person name="Ruan X."/>
            <person name="Zhao L."/>
            <person name="Wei J."/>
            <person name="Que T."/>
            <person name="Du C."/>
            <person name="Cheng J."/>
            <person name="Dai P."/>
            <person name="Han X."/>
            <person name="Huang E."/>
            <person name="Gao Y."/>
            <person name="Liu J."/>
            <person name="Shao H."/>
            <person name="Ye R."/>
            <person name="Li L."/>
            <person name="Wei W."/>
            <person name="Wang X."/>
            <person name="Wang C."/>
            <person name="Yang T."/>
            <person name="Huo Q."/>
            <person name="Li W."/>
            <person name="Guo W."/>
            <person name="Chen H."/>
            <person name="Zhou L."/>
            <person name="Ni X."/>
            <person name="Tian J."/>
            <person name="Zhou Y."/>
            <person name="Sheng Y."/>
            <person name="Liu T."/>
            <person name="Pan Y."/>
            <person name="Xia L."/>
            <person name="Li J."/>
            <person name="Zhao F."/>
            <person name="Cao W."/>
        </authorList>
    </citation>
    <scope>NUCLEOTIDE SEQUENCE</scope>
    <source>
        <strain evidence="1">Hyas-2018</strain>
    </source>
</reference>
<sequence>MYDGAASRCWCESPAGGCCARCLSRMIVWACRLLPKSRRPGVGWRHCRTIKGVAPRTSERGLHAEVGSLLGRRRRGRSAALDGRRRVV</sequence>
<name>A0ACB7RI90_HYAAI</name>
<protein>
    <submittedName>
        <fullName evidence="1">Uncharacterized protein</fullName>
    </submittedName>
</protein>